<dbReference type="PROSITE" id="PS51257">
    <property type="entry name" value="PROKAR_LIPOPROTEIN"/>
    <property type="match status" value="1"/>
</dbReference>
<evidence type="ECO:0000313" key="9">
    <source>
        <dbReference type="Proteomes" id="UP000198858"/>
    </source>
</evidence>
<dbReference type="SUPFAM" id="SSF52058">
    <property type="entry name" value="L domain-like"/>
    <property type="match status" value="2"/>
</dbReference>
<keyword evidence="3" id="KW-0964">Secreted</keyword>
<dbReference type="InterPro" id="IPR051648">
    <property type="entry name" value="CWI-Assembly_Regulator"/>
</dbReference>
<dbReference type="PANTHER" id="PTHR31018">
    <property type="entry name" value="SPORULATION-SPECIFIC PROTEIN-RELATED"/>
    <property type="match status" value="1"/>
</dbReference>
<gene>
    <name evidence="8" type="ORF">SAMN04488552_0258</name>
</gene>
<evidence type="ECO:0000256" key="3">
    <source>
        <dbReference type="ARBA" id="ARBA00022525"/>
    </source>
</evidence>
<dbReference type="PANTHER" id="PTHR31018:SF3">
    <property type="entry name" value="RECEPTOR PROTEIN-TYROSINE KINASE"/>
    <property type="match status" value="1"/>
</dbReference>
<dbReference type="InterPro" id="IPR003961">
    <property type="entry name" value="FN3_dom"/>
</dbReference>
<feature type="chain" id="PRO_5009252857" description="Fibronectin type-III domain-containing protein" evidence="6">
    <location>
        <begin position="20"/>
        <end position="469"/>
    </location>
</feature>
<dbReference type="Gene3D" id="3.80.10.10">
    <property type="entry name" value="Ribonuclease Inhibitor"/>
    <property type="match status" value="1"/>
</dbReference>
<organism evidence="8 9">
    <name type="scientific">Christiangramia echinicola</name>
    <dbReference type="NCBI Taxonomy" id="279359"/>
    <lineage>
        <taxon>Bacteria</taxon>
        <taxon>Pseudomonadati</taxon>
        <taxon>Bacteroidota</taxon>
        <taxon>Flavobacteriia</taxon>
        <taxon>Flavobacteriales</taxon>
        <taxon>Flavobacteriaceae</taxon>
        <taxon>Christiangramia</taxon>
    </lineage>
</organism>
<keyword evidence="2" id="KW-0134">Cell wall</keyword>
<dbReference type="Proteomes" id="UP000198858">
    <property type="component" value="Chromosome I"/>
</dbReference>
<evidence type="ECO:0000313" key="8">
    <source>
        <dbReference type="EMBL" id="SDR66225.1"/>
    </source>
</evidence>
<name>A0A1H1KWR5_9FLAO</name>
<protein>
    <recommendedName>
        <fullName evidence="7">Fibronectin type-III domain-containing protein</fullName>
    </recommendedName>
</protein>
<dbReference type="AlphaFoldDB" id="A0A1H1KWR5"/>
<dbReference type="RefSeq" id="WP_089660977.1">
    <property type="nucleotide sequence ID" value="NZ_LT629745.1"/>
</dbReference>
<dbReference type="PROSITE" id="PS50853">
    <property type="entry name" value="FN3"/>
    <property type="match status" value="1"/>
</dbReference>
<feature type="signal peptide" evidence="6">
    <location>
        <begin position="1"/>
        <end position="19"/>
    </location>
</feature>
<keyword evidence="4 6" id="KW-0732">Signal</keyword>
<dbReference type="InterPro" id="IPR013783">
    <property type="entry name" value="Ig-like_fold"/>
</dbReference>
<comment type="subcellular location">
    <subcellularLocation>
        <location evidence="1">Secreted</location>
        <location evidence="1">Cell wall</location>
    </subcellularLocation>
</comment>
<dbReference type="EMBL" id="LT629745">
    <property type="protein sequence ID" value="SDR66225.1"/>
    <property type="molecule type" value="Genomic_DNA"/>
</dbReference>
<evidence type="ECO:0000256" key="5">
    <source>
        <dbReference type="ARBA" id="ARBA00023180"/>
    </source>
</evidence>
<keyword evidence="5" id="KW-0325">Glycoprotein</keyword>
<proteinExistence type="predicted"/>
<dbReference type="Gene3D" id="2.60.40.10">
    <property type="entry name" value="Immunoglobulins"/>
    <property type="match status" value="1"/>
</dbReference>
<accession>A0A1H1KWR5</accession>
<evidence type="ECO:0000256" key="4">
    <source>
        <dbReference type="ARBA" id="ARBA00022729"/>
    </source>
</evidence>
<sequence length="469" mass="51694">MKKIILLLIIILLYGCSQDETTLPEIQPELPSIETVDIKNIGKNSATIKANISNSGGAEIISRGICWSTSPNPSLDNDYIRNGIGTGSFECTMNDLTENTTYFVKAFATNEAGIIFGNQLNFSTERSIVNNFVGDVQLNSQQEVDDFGAKEYSRITGNLHIGNLSYRTNITNLNALNTLKFVNKDVIIMNNPDLESFSGLENLKEIGYNLSIAYHKNLINISSLNNITTIGMYLHIANNTKLEEISAFSNMTSVGGIDIEYNEGLLNINGLENITTLNEYLIIEENASITNIDGVRNITSVENGFMVIGNANLTDIDGLKLSSARQIKIASNDNLKNIDGLKNIQNIKVIGISRNASLESIEGLKNISSTDVLSISNNPKLMNLDPLLNLHSIEKSLYIINSPIENLNSFKNLTNIGNEHVHIYENKFLADFCGLELGILNDYSGWYKVEENAYNPSLEDLNDGNCANL</sequence>
<dbReference type="STRING" id="1250231.SAMN04488552_0258"/>
<evidence type="ECO:0000259" key="7">
    <source>
        <dbReference type="PROSITE" id="PS50853"/>
    </source>
</evidence>
<feature type="domain" description="Fibronectin type-III" evidence="7">
    <location>
        <begin position="32"/>
        <end position="127"/>
    </location>
</feature>
<dbReference type="GO" id="GO:0030313">
    <property type="term" value="C:cell envelope"/>
    <property type="evidence" value="ECO:0007669"/>
    <property type="project" value="UniProtKB-SubCell"/>
</dbReference>
<dbReference type="InterPro" id="IPR036941">
    <property type="entry name" value="Rcpt_L-dom_sf"/>
</dbReference>
<keyword evidence="9" id="KW-1185">Reference proteome</keyword>
<dbReference type="Gene3D" id="3.80.20.20">
    <property type="entry name" value="Receptor L-domain"/>
    <property type="match status" value="1"/>
</dbReference>
<dbReference type="InterPro" id="IPR032675">
    <property type="entry name" value="LRR_dom_sf"/>
</dbReference>
<evidence type="ECO:0000256" key="2">
    <source>
        <dbReference type="ARBA" id="ARBA00022512"/>
    </source>
</evidence>
<evidence type="ECO:0000256" key="6">
    <source>
        <dbReference type="SAM" id="SignalP"/>
    </source>
</evidence>
<reference evidence="8 9" key="1">
    <citation type="submission" date="2016-10" db="EMBL/GenBank/DDBJ databases">
        <authorList>
            <person name="Varghese N."/>
            <person name="Submissions S."/>
        </authorList>
    </citation>
    <scope>NUCLEOTIDE SEQUENCE [LARGE SCALE GENOMIC DNA]</scope>
    <source>
        <strain evidence="8 9">Mar_2010_102</strain>
    </source>
</reference>
<evidence type="ECO:0000256" key="1">
    <source>
        <dbReference type="ARBA" id="ARBA00004191"/>
    </source>
</evidence>